<evidence type="ECO:0000313" key="7">
    <source>
        <dbReference type="EMBL" id="KAG7192784.1"/>
    </source>
</evidence>
<accession>A0A9P7V7N9</accession>
<evidence type="ECO:0000256" key="3">
    <source>
        <dbReference type="ARBA" id="ARBA00022989"/>
    </source>
</evidence>
<dbReference type="GO" id="GO:0032469">
    <property type="term" value="P:endoplasmic reticulum calcium ion homeostasis"/>
    <property type="evidence" value="ECO:0007669"/>
    <property type="project" value="InterPro"/>
</dbReference>
<dbReference type="EMBL" id="JAHMUF010000016">
    <property type="protein sequence ID" value="KAG7192784.1"/>
    <property type="molecule type" value="Genomic_DNA"/>
</dbReference>
<proteinExistence type="predicted"/>
<organism evidence="7 8">
    <name type="scientific">Scheffersomyces spartinae</name>
    <dbReference type="NCBI Taxonomy" id="45513"/>
    <lineage>
        <taxon>Eukaryota</taxon>
        <taxon>Fungi</taxon>
        <taxon>Dikarya</taxon>
        <taxon>Ascomycota</taxon>
        <taxon>Saccharomycotina</taxon>
        <taxon>Pichiomycetes</taxon>
        <taxon>Debaryomycetaceae</taxon>
        <taxon>Scheffersomyces</taxon>
    </lineage>
</organism>
<evidence type="ECO:0000313" key="8">
    <source>
        <dbReference type="Proteomes" id="UP000790833"/>
    </source>
</evidence>
<keyword evidence="3 6" id="KW-1133">Transmembrane helix</keyword>
<evidence type="ECO:0008006" key="9">
    <source>
        <dbReference type="Google" id="ProtNLM"/>
    </source>
</evidence>
<dbReference type="GO" id="GO:0005509">
    <property type="term" value="F:calcium ion binding"/>
    <property type="evidence" value="ECO:0007669"/>
    <property type="project" value="InterPro"/>
</dbReference>
<keyword evidence="2 6" id="KW-0812">Transmembrane</keyword>
<comment type="subcellular location">
    <subcellularLocation>
        <location evidence="1">Membrane</location>
        <topology evidence="1">Single-pass membrane protein</topology>
    </subcellularLocation>
</comment>
<dbReference type="GO" id="GO:0005783">
    <property type="term" value="C:endoplasmic reticulum"/>
    <property type="evidence" value="ECO:0007669"/>
    <property type="project" value="InterPro"/>
</dbReference>
<feature type="transmembrane region" description="Helical" evidence="6">
    <location>
        <begin position="41"/>
        <end position="60"/>
    </location>
</feature>
<dbReference type="RefSeq" id="XP_043048334.1">
    <property type="nucleotide sequence ID" value="XM_043192362.1"/>
</dbReference>
<feature type="compositionally biased region" description="Basic and acidic residues" evidence="5">
    <location>
        <begin position="314"/>
        <end position="351"/>
    </location>
</feature>
<feature type="compositionally biased region" description="Basic residues" evidence="5">
    <location>
        <begin position="352"/>
        <end position="364"/>
    </location>
</feature>
<evidence type="ECO:0000256" key="4">
    <source>
        <dbReference type="ARBA" id="ARBA00023136"/>
    </source>
</evidence>
<dbReference type="GO" id="GO:0016020">
    <property type="term" value="C:membrane"/>
    <property type="evidence" value="ECO:0007669"/>
    <property type="project" value="UniProtKB-SubCell"/>
</dbReference>
<evidence type="ECO:0000256" key="5">
    <source>
        <dbReference type="SAM" id="MobiDB-lite"/>
    </source>
</evidence>
<feature type="region of interest" description="Disordered" evidence="5">
    <location>
        <begin position="314"/>
        <end position="364"/>
    </location>
</feature>
<dbReference type="Pfam" id="PF07946">
    <property type="entry name" value="CCDC47"/>
    <property type="match status" value="1"/>
</dbReference>
<evidence type="ECO:0000256" key="1">
    <source>
        <dbReference type="ARBA" id="ARBA00004167"/>
    </source>
</evidence>
<name>A0A9P7V7N9_9ASCO</name>
<dbReference type="PANTHER" id="PTHR12883:SF0">
    <property type="entry name" value="PAT COMPLEX SUBUNIT CCDC47"/>
    <property type="match status" value="1"/>
</dbReference>
<dbReference type="PANTHER" id="PTHR12883">
    <property type="entry name" value="ADIPOCYTE-SPECIFIC PROTEIN 4-RELATED"/>
    <property type="match status" value="1"/>
</dbReference>
<dbReference type="GeneID" id="66114941"/>
<dbReference type="InterPro" id="IPR012879">
    <property type="entry name" value="CCDC47"/>
</dbReference>
<dbReference type="Proteomes" id="UP000790833">
    <property type="component" value="Unassembled WGS sequence"/>
</dbReference>
<evidence type="ECO:0000256" key="6">
    <source>
        <dbReference type="SAM" id="Phobius"/>
    </source>
</evidence>
<comment type="caution">
    <text evidence="7">The sequence shown here is derived from an EMBL/GenBank/DDBJ whole genome shotgun (WGS) entry which is preliminary data.</text>
</comment>
<dbReference type="OrthoDB" id="10039147at2759"/>
<evidence type="ECO:0000256" key="2">
    <source>
        <dbReference type="ARBA" id="ARBA00022692"/>
    </source>
</evidence>
<sequence length="364" mass="42278">MYRIPEAAVKTVKKYADYTVEELSSLSLLERISLQNWTIEYVTILSIVGYIVLFLLGSWYNQKITKKYLTLLTPFFTKTFYQYGVQKDQLYIKDVADHFTSYATGRANIAKVGISIQLKPRHNLFLWSTEAIMSFFFDSIKTPEDTVVFDVIPFNNYDNFIFGIVSKLGMDKARKLCYYLSLTRTSDSPKLPESFVFMSEANELQEKLFTKELELALDLSSASYIKSIAFTDQPQERPEKILDLKPSRRVVIQTKLVTGDDQLAHIGKVLEAIFNVIDKLSTQEITLKPETAKKIVRTREIEIGKLKKIEEDEKQEKLADEKARQRKAEREQLRKLSPEEQEKIEKKAAEKRQKKLLKKQRIRG</sequence>
<gene>
    <name evidence="7" type="ORF">KQ657_001567</name>
</gene>
<keyword evidence="8" id="KW-1185">Reference proteome</keyword>
<dbReference type="AlphaFoldDB" id="A0A9P7V7N9"/>
<keyword evidence="4 6" id="KW-0472">Membrane</keyword>
<reference evidence="7" key="1">
    <citation type="submission" date="2021-03" db="EMBL/GenBank/DDBJ databases">
        <authorList>
            <person name="Palmer J.M."/>
        </authorList>
    </citation>
    <scope>NUCLEOTIDE SEQUENCE</scope>
    <source>
        <strain evidence="7">ARV_011</strain>
    </source>
</reference>
<protein>
    <recommendedName>
        <fullName evidence="9">DUF1682-domain-containing protein</fullName>
    </recommendedName>
</protein>